<dbReference type="PANTHER" id="PTHR46615:SF1">
    <property type="entry name" value="ARYLSULFATASE K"/>
    <property type="match status" value="1"/>
</dbReference>
<protein>
    <submittedName>
        <fullName evidence="3">Sulfatase-like hydrolase/transferase</fullName>
    </submittedName>
</protein>
<keyword evidence="4" id="KW-1185">Reference proteome</keyword>
<dbReference type="PROSITE" id="PS51318">
    <property type="entry name" value="TAT"/>
    <property type="match status" value="1"/>
</dbReference>
<dbReference type="InterPro" id="IPR000917">
    <property type="entry name" value="Sulfatase_N"/>
</dbReference>
<dbReference type="Proteomes" id="UP000625568">
    <property type="component" value="Chromosome 3"/>
</dbReference>
<dbReference type="Gene3D" id="3.40.720.10">
    <property type="entry name" value="Alkaline Phosphatase, subunit A"/>
    <property type="match status" value="1"/>
</dbReference>
<keyword evidence="3" id="KW-0808">Transferase</keyword>
<proteinExistence type="predicted"/>
<name>A0A892IGC3_9BURK</name>
<gene>
    <name evidence="3" type="ORF">I6K02_25980</name>
</gene>
<evidence type="ECO:0000256" key="1">
    <source>
        <dbReference type="SAM" id="MobiDB-lite"/>
    </source>
</evidence>
<dbReference type="EMBL" id="CP069484">
    <property type="protein sequence ID" value="QRO81218.1"/>
    <property type="molecule type" value="Genomic_DNA"/>
</dbReference>
<feature type="compositionally biased region" description="Basic and acidic residues" evidence="1">
    <location>
        <begin position="12"/>
        <end position="26"/>
    </location>
</feature>
<feature type="domain" description="Sulfatase N-terminal" evidence="2">
    <location>
        <begin position="75"/>
        <end position="433"/>
    </location>
</feature>
<dbReference type="CDD" id="cd16035">
    <property type="entry name" value="sulfatase_like"/>
    <property type="match status" value="1"/>
</dbReference>
<dbReference type="GeneID" id="93130691"/>
<reference evidence="3 4" key="1">
    <citation type="submission" date="2021-02" db="EMBL/GenBank/DDBJ databases">
        <title>FDA dAtabase for Regulatory Grade micrObial Sequences (FDA-ARGOS): Supporting development and validation of Infectious Disease Dx tests.</title>
        <authorList>
            <person name="Minogue T."/>
            <person name="Wolcott M."/>
            <person name="Wasieloski L."/>
            <person name="Aguilar W."/>
            <person name="Moore D."/>
            <person name="Jaissle J."/>
            <person name="Tallon L."/>
            <person name="Sadzewicz L."/>
            <person name="Zhao X."/>
            <person name="Boylan J."/>
            <person name="Ott S."/>
            <person name="Bowen H."/>
            <person name="Vavikolanu K."/>
            <person name="Mehta A."/>
            <person name="Aluvathingal J."/>
            <person name="Nadendla S."/>
            <person name="Yan Y."/>
            <person name="Sichtig H."/>
        </authorList>
    </citation>
    <scope>NUCLEOTIDE SEQUENCE [LARGE SCALE GENOMIC DNA]</scope>
    <source>
        <strain evidence="3 4">FDAARGOS_1272</strain>
    </source>
</reference>
<dbReference type="Pfam" id="PF00884">
    <property type="entry name" value="Sulfatase"/>
    <property type="match status" value="1"/>
</dbReference>
<evidence type="ECO:0000259" key="2">
    <source>
        <dbReference type="Pfam" id="PF00884"/>
    </source>
</evidence>
<dbReference type="InterPro" id="IPR051849">
    <property type="entry name" value="GAG-degrading_sulfatase"/>
</dbReference>
<sequence length="620" mass="70022">MKERNRNGGRNEQSKRRDGPEKEISTARRGFLKSAGAAMASAGLGMPLITESGDAVAAAVGASKPVPDAPPSGFNILFILTDQEHHFDRWPYPVPGRERLKREGTTFTNHQIASCVCSPSRSTVYTGQHTQHTRVFDNAGLPWQPDMSTSIRTIGHMMRDVDYYPVYLGKWHLSATLHETSRAYNAPVESYCKAMKEYGFDDYFGVGDLIGGVRGGYDYDGMTTASAISWLRQHGVRLRDERKPWFMAVNIVNPHDAMFVDTDPEGIEQQRATRPLLGTARPPKDRLYDARWNDVPLPASRHQPYDEHGRPAAQGMFFRARENLVGVYPLTDERVRTYQNYYFNCIRDADTHIVRLLDELESLHLDQTTIVVLTSDHGDHAGAHQLVCKGATTYKEQNHVPLIIRHPAYPGGRTCAALTSHVDLVPTLLELTGLDHAAAARVAGPGAKGRGFARLLRSPDRAGINDIRPAALYNYAMLLYYDSDWMLQELRMLTEKGIPVEELHRLVLARQPDFRLRGGIRSVFDGRYRFSRYFSLMRFNRPTTIDALFENNDVELYDLHADPGETSNLAVRRKENAELLTRMNALLNDRIDEEVGEDRPDVMPIKDGRVQFTFRSDAHI</sequence>
<organism evidence="3 4">
    <name type="scientific">Burkholderia dolosa</name>
    <dbReference type="NCBI Taxonomy" id="152500"/>
    <lineage>
        <taxon>Bacteria</taxon>
        <taxon>Pseudomonadati</taxon>
        <taxon>Pseudomonadota</taxon>
        <taxon>Betaproteobacteria</taxon>
        <taxon>Burkholderiales</taxon>
        <taxon>Burkholderiaceae</taxon>
        <taxon>Burkholderia</taxon>
        <taxon>Burkholderia cepacia complex</taxon>
    </lineage>
</organism>
<feature type="region of interest" description="Disordered" evidence="1">
    <location>
        <begin position="1"/>
        <end position="27"/>
    </location>
</feature>
<dbReference type="PANTHER" id="PTHR46615">
    <property type="entry name" value="ARYLSULFATASE K"/>
    <property type="match status" value="1"/>
</dbReference>
<dbReference type="RefSeq" id="WP_006767396.1">
    <property type="nucleotide sequence ID" value="NZ_CABVPR010000059.1"/>
</dbReference>
<dbReference type="AlphaFoldDB" id="A0A892IGC3"/>
<accession>A0A892IGC3</accession>
<dbReference type="GO" id="GO:0004065">
    <property type="term" value="F:arylsulfatase activity"/>
    <property type="evidence" value="ECO:0007669"/>
    <property type="project" value="TreeGrafter"/>
</dbReference>
<dbReference type="GO" id="GO:0015024">
    <property type="term" value="F:glucuronate-2-sulfatase activity"/>
    <property type="evidence" value="ECO:0007669"/>
    <property type="project" value="TreeGrafter"/>
</dbReference>
<keyword evidence="3" id="KW-0378">Hydrolase</keyword>
<dbReference type="SUPFAM" id="SSF53649">
    <property type="entry name" value="Alkaline phosphatase-like"/>
    <property type="match status" value="1"/>
</dbReference>
<evidence type="ECO:0000313" key="4">
    <source>
        <dbReference type="Proteomes" id="UP000625568"/>
    </source>
</evidence>
<dbReference type="GO" id="GO:0016740">
    <property type="term" value="F:transferase activity"/>
    <property type="evidence" value="ECO:0007669"/>
    <property type="project" value="UniProtKB-KW"/>
</dbReference>
<dbReference type="InterPro" id="IPR017850">
    <property type="entry name" value="Alkaline_phosphatase_core_sf"/>
</dbReference>
<evidence type="ECO:0000313" key="3">
    <source>
        <dbReference type="EMBL" id="QRO81218.1"/>
    </source>
</evidence>
<dbReference type="InterPro" id="IPR006311">
    <property type="entry name" value="TAT_signal"/>
</dbReference>